<dbReference type="EMBL" id="FBWK01000021">
    <property type="protein sequence ID" value="CUX24229.1"/>
    <property type="molecule type" value="Genomic_DNA"/>
</dbReference>
<evidence type="ECO:0000256" key="1">
    <source>
        <dbReference type="SAM" id="Phobius"/>
    </source>
</evidence>
<dbReference type="AlphaFoldDB" id="A0A1S7PPD6"/>
<organism evidence="2 3">
    <name type="scientific">Agrobacterium tomkonis CFBP 6623</name>
    <dbReference type="NCBI Taxonomy" id="1183432"/>
    <lineage>
        <taxon>Bacteria</taxon>
        <taxon>Pseudomonadati</taxon>
        <taxon>Pseudomonadota</taxon>
        <taxon>Alphaproteobacteria</taxon>
        <taxon>Hyphomicrobiales</taxon>
        <taxon>Rhizobiaceae</taxon>
        <taxon>Rhizobium/Agrobacterium group</taxon>
        <taxon>Agrobacterium</taxon>
        <taxon>Agrobacterium tumefaciens complex</taxon>
    </lineage>
</organism>
<evidence type="ECO:0000313" key="2">
    <source>
        <dbReference type="EMBL" id="CUX24229.1"/>
    </source>
</evidence>
<keyword evidence="1" id="KW-0472">Membrane</keyword>
<gene>
    <name evidence="2" type="ORF">AGR3A_Cc280018</name>
</gene>
<sequence>MIFVQYRRSVNLPLRPEAPETRDFAGRTSLHGKKMVRPAVACGLCATAAVLTMCIWASYFHLGR</sequence>
<evidence type="ECO:0000313" key="3">
    <source>
        <dbReference type="Proteomes" id="UP000191988"/>
    </source>
</evidence>
<keyword evidence="1" id="KW-1133">Transmembrane helix</keyword>
<accession>A0A1S7PPD6</accession>
<proteinExistence type="predicted"/>
<reference evidence="3" key="1">
    <citation type="submission" date="2016-01" db="EMBL/GenBank/DDBJ databases">
        <authorList>
            <person name="Regsiter A."/>
            <person name="william w."/>
        </authorList>
    </citation>
    <scope>NUCLEOTIDE SEQUENCE [LARGE SCALE GENOMIC DNA]</scope>
    <source>
        <strain evidence="3">CFBP 6623</strain>
    </source>
</reference>
<keyword evidence="1" id="KW-0812">Transmembrane</keyword>
<keyword evidence="3" id="KW-1185">Reference proteome</keyword>
<dbReference type="STRING" id="1183432.AGR3A_Cc280018"/>
<name>A0A1S7PPD6_9HYPH</name>
<protein>
    <recommendedName>
        <fullName evidence="4">Transmembrane protein</fullName>
    </recommendedName>
</protein>
<dbReference type="Proteomes" id="UP000191988">
    <property type="component" value="Unassembled WGS sequence"/>
</dbReference>
<evidence type="ECO:0008006" key="4">
    <source>
        <dbReference type="Google" id="ProtNLM"/>
    </source>
</evidence>
<feature type="transmembrane region" description="Helical" evidence="1">
    <location>
        <begin position="39"/>
        <end position="59"/>
    </location>
</feature>